<dbReference type="EMBL" id="BMJE01000002">
    <property type="protein sequence ID" value="GGB71089.1"/>
    <property type="molecule type" value="Genomic_DNA"/>
</dbReference>
<evidence type="ECO:0000256" key="1">
    <source>
        <dbReference type="SAM" id="Phobius"/>
    </source>
</evidence>
<keyword evidence="1" id="KW-0472">Membrane</keyword>
<reference evidence="3" key="1">
    <citation type="journal article" date="2019" name="Int. J. Syst. Evol. Microbiol.">
        <title>The Global Catalogue of Microorganisms (GCM) 10K type strain sequencing project: providing services to taxonomists for standard genome sequencing and annotation.</title>
        <authorList>
            <consortium name="The Broad Institute Genomics Platform"/>
            <consortium name="The Broad Institute Genome Sequencing Center for Infectious Disease"/>
            <person name="Wu L."/>
            <person name="Ma J."/>
        </authorList>
    </citation>
    <scope>NUCLEOTIDE SEQUENCE [LARGE SCALE GENOMIC DNA]</scope>
    <source>
        <strain evidence="3">CGMCC 1.15461</strain>
    </source>
</reference>
<protein>
    <submittedName>
        <fullName evidence="2">Uncharacterized protein</fullName>
    </submittedName>
</protein>
<evidence type="ECO:0000313" key="3">
    <source>
        <dbReference type="Proteomes" id="UP000615760"/>
    </source>
</evidence>
<name>A0ABQ1JP06_9FLAO</name>
<keyword evidence="1" id="KW-0812">Transmembrane</keyword>
<organism evidence="2 3">
    <name type="scientific">Flavobacterium suaedae</name>
    <dbReference type="NCBI Taxonomy" id="1767027"/>
    <lineage>
        <taxon>Bacteria</taxon>
        <taxon>Pseudomonadati</taxon>
        <taxon>Bacteroidota</taxon>
        <taxon>Flavobacteriia</taxon>
        <taxon>Flavobacteriales</taxon>
        <taxon>Flavobacteriaceae</taxon>
        <taxon>Flavobacterium</taxon>
    </lineage>
</organism>
<sequence>MKDLDVKLLLPYNWYHARRIKIFDDKGALLAKIAHGEELSVQIDQECKHITIRIDYIKSVIEVPQNSDKLFLSVYMNFRDRFPYKYIDSVKRKCITGKFMSKEEFENFNLDFYANAIEYLPAKKFDNASLALGFIIASGLIITSVVQQKNPFQDLLFFIGVASFISLLLVRAEKQKIQLYDYKSRLIATALAFVLAFFFLLPSFAVSMLFAVFISTFILRLITNLKTLNSA</sequence>
<dbReference type="RefSeq" id="WP_188620039.1">
    <property type="nucleotide sequence ID" value="NZ_BMJE01000002.1"/>
</dbReference>
<comment type="caution">
    <text evidence="2">The sequence shown here is derived from an EMBL/GenBank/DDBJ whole genome shotgun (WGS) entry which is preliminary data.</text>
</comment>
<gene>
    <name evidence="2" type="ORF">GCM10007424_08870</name>
</gene>
<proteinExistence type="predicted"/>
<keyword evidence="1" id="KW-1133">Transmembrane helix</keyword>
<feature type="transmembrane region" description="Helical" evidence="1">
    <location>
        <begin position="152"/>
        <end position="170"/>
    </location>
</feature>
<feature type="transmembrane region" description="Helical" evidence="1">
    <location>
        <begin position="191"/>
        <end position="222"/>
    </location>
</feature>
<accession>A0ABQ1JP06</accession>
<dbReference type="Proteomes" id="UP000615760">
    <property type="component" value="Unassembled WGS sequence"/>
</dbReference>
<feature type="transmembrane region" description="Helical" evidence="1">
    <location>
        <begin position="128"/>
        <end position="146"/>
    </location>
</feature>
<keyword evidence="3" id="KW-1185">Reference proteome</keyword>
<evidence type="ECO:0000313" key="2">
    <source>
        <dbReference type="EMBL" id="GGB71089.1"/>
    </source>
</evidence>